<dbReference type="HOGENOM" id="CLU_463714_0_0_0"/>
<proteinExistence type="predicted"/>
<dbReference type="InterPro" id="IPR036318">
    <property type="entry name" value="FAD-bd_PCMH-like_sf"/>
</dbReference>
<dbReference type="eggNOG" id="ENOG5033R8K">
    <property type="taxonomic scope" value="Bacteria"/>
</dbReference>
<sequence>MDSPSFGSIPTAAPSDRRGEAGEVLYTAAGPEPADRGDVVFIAGFGNAIAADFAAFVGRKARVEVVPGDDEGGHAPASLVLFLPPRLGEPGRRRLMELLDAAARRSVGFVGIVGTFRVHLNDPVAEETERLALALVRSSGIAGRVAVFRPGLVLSPNSGVSRWLGRLGPLFPLAPGRLRTCFIEGEELFAAIEAERSGDARPGGTGEVGQAGRAVGHRRRAYTYLGANLAWREVLERHRGTSAGRRVATAVARVLSWLLAGQLVALAVGLLSRWFPGARPWSVRTLKPRSMREIVSLCHDGNIGRVRVVGYNNGVNHFGHRYPGRTIVSTVGCHRAVHAGPGVLKADCGATIREAREYLGGRGEELFVMPNYSFVSVGTSFFVPIHGSSLDYATVADTACRVVLYDPNSDRIVSAGRDEGAFRENVYNLRSRMVVLRLYLRTKPKSRYYVRRETWKNAGADELLAALRDRDAANVEIRQAHAASDTVTISKYSNEPFGPSGPAQELPRDALGRLWDRLEENPVTSFLMHALSRHVAWHTELFLTPAEFERFWATHTKVALRKIQLRYIRRDGMPHSPFRDEDCVSADLFLFRFDKAAFDGYLAKYLPNVRCNPGKHSN</sequence>
<feature type="region of interest" description="Disordered" evidence="1">
    <location>
        <begin position="1"/>
        <end position="20"/>
    </location>
</feature>
<dbReference type="AlphaFoldDB" id="L0DGC6"/>
<dbReference type="SUPFAM" id="SSF56176">
    <property type="entry name" value="FAD-binding/transporter-associated domain-like"/>
    <property type="match status" value="1"/>
</dbReference>
<accession>L0DGC6</accession>
<dbReference type="STRING" id="886293.Sinac_4118"/>
<reference evidence="2 3" key="1">
    <citation type="submission" date="2012-02" db="EMBL/GenBank/DDBJ databases">
        <title>Complete sequence of chromosome of Singulisphaera acidiphila DSM 18658.</title>
        <authorList>
            <consortium name="US DOE Joint Genome Institute (JGI-PGF)"/>
            <person name="Lucas S."/>
            <person name="Copeland A."/>
            <person name="Lapidus A."/>
            <person name="Glavina del Rio T."/>
            <person name="Dalin E."/>
            <person name="Tice H."/>
            <person name="Bruce D."/>
            <person name="Goodwin L."/>
            <person name="Pitluck S."/>
            <person name="Peters L."/>
            <person name="Ovchinnikova G."/>
            <person name="Chertkov O."/>
            <person name="Kyrpides N."/>
            <person name="Mavromatis K."/>
            <person name="Ivanova N."/>
            <person name="Brettin T."/>
            <person name="Detter J.C."/>
            <person name="Han C."/>
            <person name="Larimer F."/>
            <person name="Land M."/>
            <person name="Hauser L."/>
            <person name="Markowitz V."/>
            <person name="Cheng J.-F."/>
            <person name="Hugenholtz P."/>
            <person name="Woyke T."/>
            <person name="Wu D."/>
            <person name="Tindall B."/>
            <person name="Pomrenke H."/>
            <person name="Brambilla E."/>
            <person name="Klenk H.-P."/>
            <person name="Eisen J.A."/>
        </authorList>
    </citation>
    <scope>NUCLEOTIDE SEQUENCE [LARGE SCALE GENOMIC DNA]</scope>
    <source>
        <strain evidence="3">ATCC BAA-1392 / DSM 18658 / VKM B-2454 / MOB10</strain>
    </source>
</reference>
<dbReference type="EMBL" id="CP003364">
    <property type="protein sequence ID" value="AGA28332.1"/>
    <property type="molecule type" value="Genomic_DNA"/>
</dbReference>
<dbReference type="GO" id="GO:0050660">
    <property type="term" value="F:flavin adenine dinucleotide binding"/>
    <property type="evidence" value="ECO:0007669"/>
    <property type="project" value="InterPro"/>
</dbReference>
<dbReference type="RefSeq" id="WP_015247461.1">
    <property type="nucleotide sequence ID" value="NC_019892.1"/>
</dbReference>
<evidence type="ECO:0008006" key="4">
    <source>
        <dbReference type="Google" id="ProtNLM"/>
    </source>
</evidence>
<dbReference type="KEGG" id="saci:Sinac_4118"/>
<protein>
    <recommendedName>
        <fullName evidence="4">FAD/FMN-dependent dehydrogenase</fullName>
    </recommendedName>
</protein>
<evidence type="ECO:0000313" key="2">
    <source>
        <dbReference type="EMBL" id="AGA28332.1"/>
    </source>
</evidence>
<gene>
    <name evidence="2" type="ordered locus">Sinac_4118</name>
</gene>
<evidence type="ECO:0000313" key="3">
    <source>
        <dbReference type="Proteomes" id="UP000010798"/>
    </source>
</evidence>
<evidence type="ECO:0000256" key="1">
    <source>
        <dbReference type="SAM" id="MobiDB-lite"/>
    </source>
</evidence>
<keyword evidence="3" id="KW-1185">Reference proteome</keyword>
<name>L0DGC6_SINAD</name>
<organism evidence="2 3">
    <name type="scientific">Singulisphaera acidiphila (strain ATCC BAA-1392 / DSM 18658 / VKM B-2454 / MOB10)</name>
    <dbReference type="NCBI Taxonomy" id="886293"/>
    <lineage>
        <taxon>Bacteria</taxon>
        <taxon>Pseudomonadati</taxon>
        <taxon>Planctomycetota</taxon>
        <taxon>Planctomycetia</taxon>
        <taxon>Isosphaerales</taxon>
        <taxon>Isosphaeraceae</taxon>
        <taxon>Singulisphaera</taxon>
    </lineage>
</organism>
<dbReference type="Proteomes" id="UP000010798">
    <property type="component" value="Chromosome"/>
</dbReference>